<dbReference type="PROSITE" id="PS50929">
    <property type="entry name" value="ABC_TM1F"/>
    <property type="match status" value="1"/>
</dbReference>
<evidence type="ECO:0000256" key="9">
    <source>
        <dbReference type="SAM" id="Phobius"/>
    </source>
</evidence>
<dbReference type="Pfam" id="PF00664">
    <property type="entry name" value="ABC_membrane"/>
    <property type="match status" value="1"/>
</dbReference>
<evidence type="ECO:0000313" key="12">
    <source>
        <dbReference type="EMBL" id="GIG04391.1"/>
    </source>
</evidence>
<feature type="coiled-coil region" evidence="7">
    <location>
        <begin position="254"/>
        <end position="281"/>
    </location>
</feature>
<dbReference type="InterPro" id="IPR027417">
    <property type="entry name" value="P-loop_NTPase"/>
</dbReference>
<dbReference type="GO" id="GO:0016887">
    <property type="term" value="F:ATP hydrolysis activity"/>
    <property type="evidence" value="ECO:0007669"/>
    <property type="project" value="InterPro"/>
</dbReference>
<keyword evidence="7" id="KW-0175">Coiled coil</keyword>
<dbReference type="EMBL" id="BONI01000006">
    <property type="protein sequence ID" value="GIG04391.1"/>
    <property type="molecule type" value="Genomic_DNA"/>
</dbReference>
<keyword evidence="3" id="KW-0547">Nucleotide-binding</keyword>
<feature type="domain" description="ABC transmembrane type-1" evidence="11">
    <location>
        <begin position="111"/>
        <end position="380"/>
    </location>
</feature>
<comment type="caution">
    <text evidence="12">The sequence shown here is derived from an EMBL/GenBank/DDBJ whole genome shotgun (WGS) entry which is preliminary data.</text>
</comment>
<feature type="domain" description="ABC transporter" evidence="10">
    <location>
        <begin position="413"/>
        <end position="648"/>
    </location>
</feature>
<dbReference type="CDD" id="cd07346">
    <property type="entry name" value="ABC_6TM_exporters"/>
    <property type="match status" value="1"/>
</dbReference>
<keyword evidence="5 9" id="KW-1133">Transmembrane helix</keyword>
<feature type="transmembrane region" description="Helical" evidence="9">
    <location>
        <begin position="321"/>
        <end position="346"/>
    </location>
</feature>
<evidence type="ECO:0000259" key="11">
    <source>
        <dbReference type="PROSITE" id="PS50929"/>
    </source>
</evidence>
<feature type="transmembrane region" description="Helical" evidence="9">
    <location>
        <begin position="234"/>
        <end position="251"/>
    </location>
</feature>
<name>A0A8J3P795_9ACTN</name>
<dbReference type="Proteomes" id="UP000630887">
    <property type="component" value="Unassembled WGS sequence"/>
</dbReference>
<evidence type="ECO:0000256" key="7">
    <source>
        <dbReference type="SAM" id="Coils"/>
    </source>
</evidence>
<feature type="compositionally biased region" description="Low complexity" evidence="8">
    <location>
        <begin position="1"/>
        <end position="17"/>
    </location>
</feature>
<dbReference type="GO" id="GO:0005886">
    <property type="term" value="C:plasma membrane"/>
    <property type="evidence" value="ECO:0007669"/>
    <property type="project" value="UniProtKB-SubCell"/>
</dbReference>
<feature type="transmembrane region" description="Helical" evidence="9">
    <location>
        <begin position="132"/>
        <end position="154"/>
    </location>
</feature>
<evidence type="ECO:0000256" key="6">
    <source>
        <dbReference type="ARBA" id="ARBA00023136"/>
    </source>
</evidence>
<dbReference type="PANTHER" id="PTHR43394">
    <property type="entry name" value="ATP-DEPENDENT PERMEASE MDL1, MITOCHONDRIAL"/>
    <property type="match status" value="1"/>
</dbReference>
<gene>
    <name evidence="12" type="ORF">Cco03nite_10910</name>
</gene>
<keyword evidence="2 9" id="KW-0812">Transmembrane</keyword>
<keyword evidence="4 12" id="KW-0067">ATP-binding</keyword>
<dbReference type="Gene3D" id="3.40.50.300">
    <property type="entry name" value="P-loop containing nucleotide triphosphate hydrolases"/>
    <property type="match status" value="1"/>
</dbReference>
<dbReference type="SMART" id="SM00382">
    <property type="entry name" value="AAA"/>
    <property type="match status" value="1"/>
</dbReference>
<feature type="transmembrane region" description="Helical" evidence="9">
    <location>
        <begin position="358"/>
        <end position="379"/>
    </location>
</feature>
<evidence type="ECO:0000256" key="8">
    <source>
        <dbReference type="SAM" id="MobiDB-lite"/>
    </source>
</evidence>
<feature type="transmembrane region" description="Helical" evidence="9">
    <location>
        <begin position="210"/>
        <end position="228"/>
    </location>
</feature>
<dbReference type="InterPro" id="IPR011527">
    <property type="entry name" value="ABC1_TM_dom"/>
</dbReference>
<dbReference type="PANTHER" id="PTHR43394:SF1">
    <property type="entry name" value="ATP-BINDING CASSETTE SUB-FAMILY B MEMBER 10, MITOCHONDRIAL"/>
    <property type="match status" value="1"/>
</dbReference>
<dbReference type="GO" id="GO:0015421">
    <property type="term" value="F:ABC-type oligopeptide transporter activity"/>
    <property type="evidence" value="ECO:0007669"/>
    <property type="project" value="TreeGrafter"/>
</dbReference>
<keyword evidence="6 9" id="KW-0472">Membrane</keyword>
<reference evidence="12 13" key="1">
    <citation type="submission" date="2021-01" db="EMBL/GenBank/DDBJ databases">
        <title>Whole genome shotgun sequence of Catellatospora coxensis NBRC 107359.</title>
        <authorList>
            <person name="Komaki H."/>
            <person name="Tamura T."/>
        </authorList>
    </citation>
    <scope>NUCLEOTIDE SEQUENCE [LARGE SCALE GENOMIC DNA]</scope>
    <source>
        <strain evidence="12 13">NBRC 107359</strain>
    </source>
</reference>
<dbReference type="InterPro" id="IPR039421">
    <property type="entry name" value="Type_1_exporter"/>
</dbReference>
<sequence length="651" mass="71444">MRRVAQAAARPAAVGRAQRLDADRLGPRGRRRLGSCLDFEGEGPLAAPEDPEARGPPGEAGYDMALAQHPLDHRYHGEHPVRTVAYLLREDRWRLLLGVLAFAVKHSPTWLLPLVTANVIDVVVRHEPVERLWWNAGLMLACLSLNYPFHVLFVRNHSGSVRRMGTRLRSALCRRMQELSIGYHSRSSAAVLQSKVIRDVEAIEQMVQQAGDVGVGALMMLLGGTVVIALRAPLFLPVFLVLVPCAAFLVMKLRNRMRTDNESFRREVERLSSRVAEMTTLIPITRAHGLERDALRRVDGSLDRVLRAGLRLDLLNGRFGALAWTQMQVLSVACLAGSALVAYYGWAPITEGDVVMLSAYFSTLTGSVMTLMSLGPIFVKGLESVRSAGELLQAPDLEVNAGKLRVDEVRGAVRFEGVGFAYDGAAGSAVRDFDLDVAAGERIALVGPSGAGKSTILNLVIGFLRPTSGRLLLDGRDMETLDLRTYRRFVSVVPQEPILFEGSIFENVTYGMADVPLDRVRQALADANALDFVDQLTDGLDTVVGERGARLSGGQRQRLAIARALIRDPRVLILDEATSALDTHSEALIQQAMERLVAGRTVFVVAHRLSTIRNADRIIVMRDGRIEEIGDHGELLSRRGSYARLQSTQLA</sequence>
<dbReference type="Gene3D" id="1.20.1560.10">
    <property type="entry name" value="ABC transporter type 1, transmembrane domain"/>
    <property type="match status" value="1"/>
</dbReference>
<dbReference type="SUPFAM" id="SSF90123">
    <property type="entry name" value="ABC transporter transmembrane region"/>
    <property type="match status" value="1"/>
</dbReference>
<dbReference type="InterPro" id="IPR036640">
    <property type="entry name" value="ABC1_TM_sf"/>
</dbReference>
<evidence type="ECO:0000256" key="2">
    <source>
        <dbReference type="ARBA" id="ARBA00022692"/>
    </source>
</evidence>
<accession>A0A8J3P795</accession>
<dbReference type="InterPro" id="IPR003593">
    <property type="entry name" value="AAA+_ATPase"/>
</dbReference>
<feature type="transmembrane region" description="Helical" evidence="9">
    <location>
        <begin position="95"/>
        <end position="120"/>
    </location>
</feature>
<dbReference type="Pfam" id="PF00005">
    <property type="entry name" value="ABC_tran"/>
    <property type="match status" value="1"/>
</dbReference>
<evidence type="ECO:0000256" key="4">
    <source>
        <dbReference type="ARBA" id="ARBA00022840"/>
    </source>
</evidence>
<proteinExistence type="predicted"/>
<keyword evidence="13" id="KW-1185">Reference proteome</keyword>
<dbReference type="GO" id="GO:0005524">
    <property type="term" value="F:ATP binding"/>
    <property type="evidence" value="ECO:0007669"/>
    <property type="project" value="UniProtKB-KW"/>
</dbReference>
<evidence type="ECO:0000313" key="13">
    <source>
        <dbReference type="Proteomes" id="UP000630887"/>
    </source>
</evidence>
<dbReference type="AlphaFoldDB" id="A0A8J3P795"/>
<dbReference type="PROSITE" id="PS00211">
    <property type="entry name" value="ABC_TRANSPORTER_1"/>
    <property type="match status" value="1"/>
</dbReference>
<dbReference type="PROSITE" id="PS50893">
    <property type="entry name" value="ABC_TRANSPORTER_2"/>
    <property type="match status" value="1"/>
</dbReference>
<protein>
    <submittedName>
        <fullName evidence="12">ABC transporter ATP-binding protein</fullName>
    </submittedName>
</protein>
<evidence type="ECO:0000256" key="3">
    <source>
        <dbReference type="ARBA" id="ARBA00022741"/>
    </source>
</evidence>
<dbReference type="FunFam" id="3.40.50.300:FF:000218">
    <property type="entry name" value="Multidrug ABC transporter ATP-binding protein"/>
    <property type="match status" value="1"/>
</dbReference>
<comment type="subcellular location">
    <subcellularLocation>
        <location evidence="1">Cell membrane</location>
        <topology evidence="1">Multi-pass membrane protein</topology>
    </subcellularLocation>
</comment>
<feature type="region of interest" description="Disordered" evidence="8">
    <location>
        <begin position="1"/>
        <end position="61"/>
    </location>
</feature>
<dbReference type="InterPro" id="IPR003439">
    <property type="entry name" value="ABC_transporter-like_ATP-bd"/>
</dbReference>
<organism evidence="12 13">
    <name type="scientific">Catellatospora coxensis</name>
    <dbReference type="NCBI Taxonomy" id="310354"/>
    <lineage>
        <taxon>Bacteria</taxon>
        <taxon>Bacillati</taxon>
        <taxon>Actinomycetota</taxon>
        <taxon>Actinomycetes</taxon>
        <taxon>Micromonosporales</taxon>
        <taxon>Micromonosporaceae</taxon>
        <taxon>Catellatospora</taxon>
    </lineage>
</organism>
<evidence type="ECO:0000256" key="5">
    <source>
        <dbReference type="ARBA" id="ARBA00022989"/>
    </source>
</evidence>
<evidence type="ECO:0000259" key="10">
    <source>
        <dbReference type="PROSITE" id="PS50893"/>
    </source>
</evidence>
<dbReference type="InterPro" id="IPR017871">
    <property type="entry name" value="ABC_transporter-like_CS"/>
</dbReference>
<dbReference type="SUPFAM" id="SSF52540">
    <property type="entry name" value="P-loop containing nucleoside triphosphate hydrolases"/>
    <property type="match status" value="1"/>
</dbReference>
<evidence type="ECO:0000256" key="1">
    <source>
        <dbReference type="ARBA" id="ARBA00004651"/>
    </source>
</evidence>